<accession>A0A843U7Z3</accession>
<gene>
    <name evidence="1" type="ORF">Taro_010602</name>
</gene>
<reference evidence="1" key="1">
    <citation type="submission" date="2017-07" db="EMBL/GenBank/DDBJ databases">
        <title>Taro Niue Genome Assembly and Annotation.</title>
        <authorList>
            <person name="Atibalentja N."/>
            <person name="Keating K."/>
            <person name="Fields C.J."/>
        </authorList>
    </citation>
    <scope>NUCLEOTIDE SEQUENCE</scope>
    <source>
        <strain evidence="1">Niue_2</strain>
        <tissue evidence="1">Leaf</tissue>
    </source>
</reference>
<evidence type="ECO:0000313" key="2">
    <source>
        <dbReference type="Proteomes" id="UP000652761"/>
    </source>
</evidence>
<dbReference type="EMBL" id="NMUH01000386">
    <property type="protein sequence ID" value="MQL78167.1"/>
    <property type="molecule type" value="Genomic_DNA"/>
</dbReference>
<name>A0A843U7Z3_COLES</name>
<dbReference type="AlphaFoldDB" id="A0A843U7Z3"/>
<comment type="caution">
    <text evidence="1">The sequence shown here is derived from an EMBL/GenBank/DDBJ whole genome shotgun (WGS) entry which is preliminary data.</text>
</comment>
<evidence type="ECO:0000313" key="1">
    <source>
        <dbReference type="EMBL" id="MQL78167.1"/>
    </source>
</evidence>
<sequence length="93" mass="9052">MFLMKIWCVEHDRALVLGGASVGGINAIKIVTASGSSSVPPPVAPVVGPSSVPPPVAPATGPAAVSPPIAAGPVPENAVVAQLETPEGVNGIL</sequence>
<dbReference type="Proteomes" id="UP000652761">
    <property type="component" value="Unassembled WGS sequence"/>
</dbReference>
<protein>
    <submittedName>
        <fullName evidence="1">Uncharacterized protein</fullName>
    </submittedName>
</protein>
<organism evidence="1 2">
    <name type="scientific">Colocasia esculenta</name>
    <name type="common">Wild taro</name>
    <name type="synonym">Arum esculentum</name>
    <dbReference type="NCBI Taxonomy" id="4460"/>
    <lineage>
        <taxon>Eukaryota</taxon>
        <taxon>Viridiplantae</taxon>
        <taxon>Streptophyta</taxon>
        <taxon>Embryophyta</taxon>
        <taxon>Tracheophyta</taxon>
        <taxon>Spermatophyta</taxon>
        <taxon>Magnoliopsida</taxon>
        <taxon>Liliopsida</taxon>
        <taxon>Araceae</taxon>
        <taxon>Aroideae</taxon>
        <taxon>Colocasieae</taxon>
        <taxon>Colocasia</taxon>
    </lineage>
</organism>
<proteinExistence type="predicted"/>
<keyword evidence="2" id="KW-1185">Reference proteome</keyword>